<dbReference type="SUPFAM" id="SSF54631">
    <property type="entry name" value="CBS-domain pair"/>
    <property type="match status" value="1"/>
</dbReference>
<dbReference type="InterPro" id="IPR046342">
    <property type="entry name" value="CBS_dom_sf"/>
</dbReference>
<dbReference type="SMART" id="SM00116">
    <property type="entry name" value="CBS"/>
    <property type="match status" value="2"/>
</dbReference>
<dbReference type="OrthoDB" id="1706107at2"/>
<sequence>MFVRSTMKPSYKCSVASPDQPVKEVLEKLDKKDIQAMPVVDENQKFLGMISVQTIYKANFHAKQDQETFLNQVKVKEVMTHENLYINKNDVFEETLTTFKDYPILAVVGEEKKFLGIVTRYDVIEQFESVFGMKRSGIRIAFTSEESAGRFARLTEILQSLHANIISVITFDETDKLARRIVLKVDQDVKIEKLKHRLEKAGFRVLDVKNV</sequence>
<dbReference type="InterPro" id="IPR000644">
    <property type="entry name" value="CBS_dom"/>
</dbReference>
<protein>
    <submittedName>
        <fullName evidence="5">CBS domain protein</fullName>
    </submittedName>
</protein>
<reference evidence="5 6" key="1">
    <citation type="submission" date="2018-06" db="EMBL/GenBank/DDBJ databases">
        <title>Genomic Encyclopedia of Type Strains, Phase IV (KMG-IV): sequencing the most valuable type-strain genomes for metagenomic binning, comparative biology and taxonomic classification.</title>
        <authorList>
            <person name="Goeker M."/>
        </authorList>
    </citation>
    <scope>NUCLEOTIDE SEQUENCE [LARGE SCALE GENOMIC DNA]</scope>
    <source>
        <strain evidence="5 6">DSM 15140</strain>
    </source>
</reference>
<keyword evidence="1 2" id="KW-0129">CBS domain</keyword>
<accession>A0A366EIG0</accession>
<dbReference type="PROSITE" id="PS51671">
    <property type="entry name" value="ACT"/>
    <property type="match status" value="1"/>
</dbReference>
<dbReference type="InterPro" id="IPR051257">
    <property type="entry name" value="Diverse_CBS-Domain"/>
</dbReference>
<proteinExistence type="predicted"/>
<evidence type="ECO:0000259" key="3">
    <source>
        <dbReference type="PROSITE" id="PS51371"/>
    </source>
</evidence>
<dbReference type="Gene3D" id="3.10.580.10">
    <property type="entry name" value="CBS-domain"/>
    <property type="match status" value="1"/>
</dbReference>
<dbReference type="Pfam" id="PF22190">
    <property type="entry name" value="TTHA0829-like_ACT"/>
    <property type="match status" value="1"/>
</dbReference>
<feature type="domain" description="ACT" evidence="4">
    <location>
        <begin position="139"/>
        <end position="211"/>
    </location>
</feature>
<dbReference type="Proteomes" id="UP000252254">
    <property type="component" value="Unassembled WGS sequence"/>
</dbReference>
<dbReference type="AlphaFoldDB" id="A0A366EIG0"/>
<evidence type="ECO:0000259" key="4">
    <source>
        <dbReference type="PROSITE" id="PS51671"/>
    </source>
</evidence>
<evidence type="ECO:0000313" key="5">
    <source>
        <dbReference type="EMBL" id="RBP01510.1"/>
    </source>
</evidence>
<feature type="domain" description="CBS" evidence="3">
    <location>
        <begin position="7"/>
        <end position="67"/>
    </location>
</feature>
<dbReference type="Pfam" id="PF00571">
    <property type="entry name" value="CBS"/>
    <property type="match status" value="2"/>
</dbReference>
<dbReference type="InterPro" id="IPR002912">
    <property type="entry name" value="ACT_dom"/>
</dbReference>
<evidence type="ECO:0000256" key="1">
    <source>
        <dbReference type="ARBA" id="ARBA00023122"/>
    </source>
</evidence>
<dbReference type="PROSITE" id="PS51371">
    <property type="entry name" value="CBS"/>
    <property type="match status" value="1"/>
</dbReference>
<gene>
    <name evidence="5" type="ORF">DES48_101247</name>
</gene>
<dbReference type="STRING" id="200904.GCA_900168775_02052"/>
<evidence type="ECO:0000256" key="2">
    <source>
        <dbReference type="PROSITE-ProRule" id="PRU00703"/>
    </source>
</evidence>
<organism evidence="5 6">
    <name type="scientific">Paraliobacillus ryukyuensis</name>
    <dbReference type="NCBI Taxonomy" id="200904"/>
    <lineage>
        <taxon>Bacteria</taxon>
        <taxon>Bacillati</taxon>
        <taxon>Bacillota</taxon>
        <taxon>Bacilli</taxon>
        <taxon>Bacillales</taxon>
        <taxon>Bacillaceae</taxon>
        <taxon>Paraliobacillus</taxon>
    </lineage>
</organism>
<comment type="caution">
    <text evidence="5">The sequence shown here is derived from an EMBL/GenBank/DDBJ whole genome shotgun (WGS) entry which is preliminary data.</text>
</comment>
<dbReference type="PANTHER" id="PTHR43080">
    <property type="entry name" value="CBS DOMAIN-CONTAINING PROTEIN CBSX3, MITOCHONDRIAL"/>
    <property type="match status" value="1"/>
</dbReference>
<dbReference type="SUPFAM" id="SSF55021">
    <property type="entry name" value="ACT-like"/>
    <property type="match status" value="1"/>
</dbReference>
<evidence type="ECO:0000313" key="6">
    <source>
        <dbReference type="Proteomes" id="UP000252254"/>
    </source>
</evidence>
<name>A0A366EIG0_9BACI</name>
<dbReference type="InterPro" id="IPR045865">
    <property type="entry name" value="ACT-like_dom_sf"/>
</dbReference>
<dbReference type="PANTHER" id="PTHR43080:SF2">
    <property type="entry name" value="CBS DOMAIN-CONTAINING PROTEIN"/>
    <property type="match status" value="1"/>
</dbReference>
<dbReference type="RefSeq" id="WP_113866180.1">
    <property type="nucleotide sequence ID" value="NZ_BAABQN010000001.1"/>
</dbReference>
<dbReference type="EMBL" id="QNRI01000001">
    <property type="protein sequence ID" value="RBP01510.1"/>
    <property type="molecule type" value="Genomic_DNA"/>
</dbReference>
<keyword evidence="6" id="KW-1185">Reference proteome</keyword>
<dbReference type="CDD" id="cd02205">
    <property type="entry name" value="CBS_pair_SF"/>
    <property type="match status" value="1"/>
</dbReference>